<evidence type="ECO:0000256" key="5">
    <source>
        <dbReference type="ARBA" id="ARBA00023136"/>
    </source>
</evidence>
<keyword evidence="5 6" id="KW-0472">Membrane</keyword>
<feature type="transmembrane region" description="Helical" evidence="6">
    <location>
        <begin position="302"/>
        <end position="321"/>
    </location>
</feature>
<evidence type="ECO:0000256" key="4">
    <source>
        <dbReference type="ARBA" id="ARBA00022989"/>
    </source>
</evidence>
<feature type="transmembrane region" description="Helical" evidence="6">
    <location>
        <begin position="15"/>
        <end position="38"/>
    </location>
</feature>
<proteinExistence type="inferred from homology"/>
<evidence type="ECO:0000313" key="8">
    <source>
        <dbReference type="Proteomes" id="UP000319949"/>
    </source>
</evidence>
<feature type="transmembrane region" description="Helical" evidence="6">
    <location>
        <begin position="75"/>
        <end position="98"/>
    </location>
</feature>
<dbReference type="InterPro" id="IPR002549">
    <property type="entry name" value="AI-2E-like"/>
</dbReference>
<evidence type="ECO:0000313" key="7">
    <source>
        <dbReference type="EMBL" id="TWA97282.1"/>
    </source>
</evidence>
<keyword evidence="3 6" id="KW-0812">Transmembrane</keyword>
<protein>
    <submittedName>
        <fullName evidence="7">Putative PurR-regulated permease PerM</fullName>
    </submittedName>
</protein>
<dbReference type="GO" id="GO:0055085">
    <property type="term" value="P:transmembrane transport"/>
    <property type="evidence" value="ECO:0007669"/>
    <property type="project" value="TreeGrafter"/>
</dbReference>
<dbReference type="PANTHER" id="PTHR21716:SF62">
    <property type="entry name" value="TRANSPORT PROTEIN YDBI-RELATED"/>
    <property type="match status" value="1"/>
</dbReference>
<keyword evidence="4 6" id="KW-1133">Transmembrane helix</keyword>
<name>A0A560DJM2_9BRAD</name>
<comment type="subcellular location">
    <subcellularLocation>
        <location evidence="1">Membrane</location>
        <topology evidence="1">Multi-pass membrane protein</topology>
    </subcellularLocation>
</comment>
<comment type="similarity">
    <text evidence="2">Belongs to the autoinducer-2 exporter (AI-2E) (TC 2.A.86) family.</text>
</comment>
<comment type="caution">
    <text evidence="7">The sequence shown here is derived from an EMBL/GenBank/DDBJ whole genome shotgun (WGS) entry which is preliminary data.</text>
</comment>
<dbReference type="AlphaFoldDB" id="A0A560DJM2"/>
<dbReference type="STRING" id="1803665.GCA_001641335_00931"/>
<dbReference type="Proteomes" id="UP000319949">
    <property type="component" value="Unassembled WGS sequence"/>
</dbReference>
<sequence>MSISRDERPRTRSDLAWAISVGGIGVVLFAAMLVFTWYFATTLLLIFTGMLLGVGLNALTIALGRRVHLPHAVRLAIVCVVLAVLLAGVAYLGGATIAEQASVLSKTIKSQISNVRSFLESHGIDTSVFDLGNAAPAASSEDSTAPAPSPAPHGGLPGGAGALASSGGAIVSQTFKVLFGAISAVGNIFIVLFLGLAFAAQPGVYHDGLLFLAPAGHRTRVALIIDRIGETLERWLIAQIVVMIAVGAVTWIGLAIIGIPGSFILGIQAGLLAFIPTVGAIIAGVVVVLASLASGWIPALSAFLLFMGVHAMESYVLTPILQRQALDIPPATLFAFQILLGVVFGIWGLALALPLVAIAKVMIDHFKTYEAPPLAEAA</sequence>
<evidence type="ECO:0000256" key="6">
    <source>
        <dbReference type="SAM" id="Phobius"/>
    </source>
</evidence>
<dbReference type="Pfam" id="PF01594">
    <property type="entry name" value="AI-2E_transport"/>
    <property type="match status" value="1"/>
</dbReference>
<dbReference type="OrthoDB" id="5761230at2"/>
<feature type="transmembrane region" description="Helical" evidence="6">
    <location>
        <begin position="333"/>
        <end position="359"/>
    </location>
</feature>
<evidence type="ECO:0000256" key="1">
    <source>
        <dbReference type="ARBA" id="ARBA00004141"/>
    </source>
</evidence>
<feature type="transmembrane region" description="Helical" evidence="6">
    <location>
        <begin position="44"/>
        <end position="63"/>
    </location>
</feature>
<organism evidence="7 8">
    <name type="scientific">Bradyrhizobium stylosanthis</name>
    <dbReference type="NCBI Taxonomy" id="1803665"/>
    <lineage>
        <taxon>Bacteria</taxon>
        <taxon>Pseudomonadati</taxon>
        <taxon>Pseudomonadota</taxon>
        <taxon>Alphaproteobacteria</taxon>
        <taxon>Hyphomicrobiales</taxon>
        <taxon>Nitrobacteraceae</taxon>
        <taxon>Bradyrhizobium</taxon>
    </lineage>
</organism>
<reference evidence="7 8" key="1">
    <citation type="submission" date="2019-06" db="EMBL/GenBank/DDBJ databases">
        <title>Genomic Encyclopedia of Type Strains, Phase IV (KMG-V): Genome sequencing to study the core and pangenomes of soil and plant-associated prokaryotes.</title>
        <authorList>
            <person name="Whitman W."/>
        </authorList>
    </citation>
    <scope>NUCLEOTIDE SEQUENCE [LARGE SCALE GENOMIC DNA]</scope>
    <source>
        <strain evidence="7 8">BR 510</strain>
    </source>
</reference>
<evidence type="ECO:0000256" key="2">
    <source>
        <dbReference type="ARBA" id="ARBA00009773"/>
    </source>
</evidence>
<feature type="transmembrane region" description="Helical" evidence="6">
    <location>
        <begin position="235"/>
        <end position="257"/>
    </location>
</feature>
<evidence type="ECO:0000256" key="3">
    <source>
        <dbReference type="ARBA" id="ARBA00022692"/>
    </source>
</evidence>
<keyword evidence="8" id="KW-1185">Reference proteome</keyword>
<dbReference type="GO" id="GO:0016020">
    <property type="term" value="C:membrane"/>
    <property type="evidence" value="ECO:0007669"/>
    <property type="project" value="UniProtKB-SubCell"/>
</dbReference>
<feature type="transmembrane region" description="Helical" evidence="6">
    <location>
        <begin position="177"/>
        <end position="200"/>
    </location>
</feature>
<feature type="transmembrane region" description="Helical" evidence="6">
    <location>
        <begin position="263"/>
        <end position="290"/>
    </location>
</feature>
<gene>
    <name evidence="7" type="ORF">FBZ96_106336</name>
</gene>
<dbReference type="PANTHER" id="PTHR21716">
    <property type="entry name" value="TRANSMEMBRANE PROTEIN"/>
    <property type="match status" value="1"/>
</dbReference>
<dbReference type="EMBL" id="VITK01000006">
    <property type="protein sequence ID" value="TWA97282.1"/>
    <property type="molecule type" value="Genomic_DNA"/>
</dbReference>
<accession>A0A560DJM2</accession>
<dbReference type="RefSeq" id="WP_063683125.1">
    <property type="nucleotide sequence ID" value="NZ_LVEM01000001.1"/>
</dbReference>